<dbReference type="Pfam" id="PF17678">
    <property type="entry name" value="Glyco_hydro_92N"/>
    <property type="match status" value="1"/>
</dbReference>
<dbReference type="RefSeq" id="WP_154760860.1">
    <property type="nucleotide sequence ID" value="NZ_WMBA01000077.1"/>
</dbReference>
<dbReference type="GO" id="GO:0030246">
    <property type="term" value="F:carbohydrate binding"/>
    <property type="evidence" value="ECO:0007669"/>
    <property type="project" value="InterPro"/>
</dbReference>
<dbReference type="GO" id="GO:0005975">
    <property type="term" value="P:carbohydrate metabolic process"/>
    <property type="evidence" value="ECO:0007669"/>
    <property type="project" value="InterPro"/>
</dbReference>
<dbReference type="Gene3D" id="2.60.120.260">
    <property type="entry name" value="Galactose-binding domain-like"/>
    <property type="match status" value="2"/>
</dbReference>
<sequence>MVRTSVVPVLVSAIALVAGLASATAAPGVTGFSSSFEPGEPQPAVDVAERASGVNGANGSAIPGDVRGKVTDVTASSENTDGGEVAVNLLDANPDTKWLAWAPTGWAGFTLSEPVTLTHYALTSANDAPERDPKDWTLQGSADGQVWTDLDHRSGESFGKRFQTNTYQLAPAAPYRYYRLDVTANNGGPILQLSELLLANDEPAPPPLPSMRSHPDSGPVGGYASKPRAGYTGLHAFHYTGTQTSDGRGYSYNKMFDVRIPVRGDTELAYKIFPEFTTADPRYPSTNVAVDLAFTDGTFLSDLGATDQYGFGLSPQGQGAGKALYTNQWNLIRAKLGQVARGKTIARILLGYDSTAGPASFNGWVDDVQIAPAQQPAVAHLSDHVLTTRGSNANGNFSRGNNFPATALPHGFNFWTPVTDAGSDSWLYRYQESNNARNLPQLQAFGLSHEPSPWMGDRQTFQVMPSDTGGVPDGSRTARALAFQHANETARPYYYGVKFENGVGGEIAPTDHAAMFRFTFPGDNANLIFDNVSNAGGLTLDPATGSLTGYSDVKSGLSAGAGRLYVYATFDQPVTSGGMLPGEGRDNVRGYLKFSGKTVTMRIATSLISVEQAKKNLGLEIAPGASFESVRDAAQAAWDRQLGVIEVQGASQDQLTTLYSNLYRLFLYPNSGFENTGSARQPEYAYASPFTQQVENGQLYVNNGFWDTYRTTWPAYDLLSPDMAGKMIDGFVQQYRDGGWIARWSSPGYANLMTGTSSDVAFADAYLKGVRNFDIHSAYDAAIKNATVTPPNDSVGRKGLDSSIFLGYTPTTTGEGMSWAIEGYINDFGIANLSKKLADEARPGDPRKQEYLDNYTYFLNRAQNYVHLFDPGTGFFQGRNPDGSFRLPPGQYDPRNWGGDYTETDGWGMAFTVPQDGQGLADLYGGKPGLANKLDQFFATPETATFPGAYGGTIHEMREARDVRMGQYGHSNQPAHHILYLYDYAGQPAKTQAKVREALSRFYVGSELGQGYPGDEDNGEMSAWYVFSALGFYPLRMGSPDYAVGSPLFTRATVHLPGRDLVINAPKNNAANVYVQGLRVNGRPWTSTSLPHDLLAHGGTLDFDLGPDPSRWGTGPGDAPASITTGDQAPAPLADVTGPGKGTASEPALFDNTSKTQAQVTTVQYQLSAPGDPVSYYTLTSGTGGDADGWTLSGSNDGAHWTTMDSRQHQTFTWRQQTRPFQVAQPGAYTYYRLELSGPATLAEVELLGKPR</sequence>
<gene>
    <name evidence="4" type="ORF">GKO32_33125</name>
</gene>
<dbReference type="SUPFAM" id="SSF48208">
    <property type="entry name" value="Six-hairpin glycosidases"/>
    <property type="match status" value="1"/>
</dbReference>
<keyword evidence="5" id="KW-1185">Reference proteome</keyword>
<evidence type="ECO:0000256" key="1">
    <source>
        <dbReference type="SAM" id="MobiDB-lite"/>
    </source>
</evidence>
<dbReference type="Gene3D" id="2.70.98.10">
    <property type="match status" value="1"/>
</dbReference>
<protein>
    <submittedName>
        <fullName evidence="4">Glycoside hydrolase family 92 protein</fullName>
    </submittedName>
</protein>
<accession>A0A6N7ZAS3</accession>
<dbReference type="PANTHER" id="PTHR12143">
    <property type="entry name" value="PEPTIDE N-GLYCANASE PNGASE -RELATED"/>
    <property type="match status" value="1"/>
</dbReference>
<proteinExistence type="predicted"/>
<dbReference type="Gene3D" id="1.20.1050.60">
    <property type="entry name" value="alpha-1,2-mannosidase"/>
    <property type="match status" value="1"/>
</dbReference>
<dbReference type="GO" id="GO:0006516">
    <property type="term" value="P:glycoprotein catabolic process"/>
    <property type="evidence" value="ECO:0007669"/>
    <property type="project" value="TreeGrafter"/>
</dbReference>
<name>A0A6N7ZAS3_9PSEU</name>
<dbReference type="Gene3D" id="1.20.1610.10">
    <property type="entry name" value="alpha-1,2-mannosidases domains"/>
    <property type="match status" value="1"/>
</dbReference>
<dbReference type="Pfam" id="PF07971">
    <property type="entry name" value="Glyco_hydro_92"/>
    <property type="match status" value="1"/>
</dbReference>
<dbReference type="GO" id="GO:0005829">
    <property type="term" value="C:cytosol"/>
    <property type="evidence" value="ECO:0007669"/>
    <property type="project" value="TreeGrafter"/>
</dbReference>
<organism evidence="4 5">
    <name type="scientific">Amycolatopsis pithecellobii</name>
    <dbReference type="NCBI Taxonomy" id="664692"/>
    <lineage>
        <taxon>Bacteria</taxon>
        <taxon>Bacillati</taxon>
        <taxon>Actinomycetota</taxon>
        <taxon>Actinomycetes</taxon>
        <taxon>Pseudonocardiales</taxon>
        <taxon>Pseudonocardiaceae</taxon>
        <taxon>Amycolatopsis</taxon>
    </lineage>
</organism>
<dbReference type="AlphaFoldDB" id="A0A6N7ZAS3"/>
<keyword evidence="4" id="KW-0378">Hydrolase</keyword>
<evidence type="ECO:0000259" key="3">
    <source>
        <dbReference type="PROSITE" id="PS50022"/>
    </source>
</evidence>
<feature type="region of interest" description="Disordered" evidence="1">
    <location>
        <begin position="1105"/>
        <end position="1127"/>
    </location>
</feature>
<dbReference type="Pfam" id="PF00754">
    <property type="entry name" value="F5_F8_type_C"/>
    <property type="match status" value="1"/>
</dbReference>
<feature type="signal peptide" evidence="2">
    <location>
        <begin position="1"/>
        <end position="23"/>
    </location>
</feature>
<reference evidence="4 5" key="1">
    <citation type="submission" date="2019-11" db="EMBL/GenBank/DDBJ databases">
        <title>Draft genome of Amycolatopsis RM579.</title>
        <authorList>
            <person name="Duangmal K."/>
            <person name="Mingma R."/>
        </authorList>
    </citation>
    <scope>NUCLEOTIDE SEQUENCE [LARGE SCALE GENOMIC DNA]</scope>
    <source>
        <strain evidence="4 5">RM579</strain>
    </source>
</reference>
<dbReference type="InterPro" id="IPR008979">
    <property type="entry name" value="Galactose-bd-like_sf"/>
</dbReference>
<evidence type="ECO:0000313" key="4">
    <source>
        <dbReference type="EMBL" id="MTD58788.1"/>
    </source>
</evidence>
<dbReference type="Gene3D" id="3.30.2080.10">
    <property type="entry name" value="GH92 mannosidase domain"/>
    <property type="match status" value="1"/>
</dbReference>
<dbReference type="GO" id="GO:0000224">
    <property type="term" value="F:peptide-N4-(N-acetyl-beta-glucosaminyl)asparagine amidase activity"/>
    <property type="evidence" value="ECO:0007669"/>
    <property type="project" value="TreeGrafter"/>
</dbReference>
<dbReference type="InterPro" id="IPR041371">
    <property type="entry name" value="GH92_N"/>
</dbReference>
<evidence type="ECO:0000256" key="2">
    <source>
        <dbReference type="SAM" id="SignalP"/>
    </source>
</evidence>
<dbReference type="InterPro" id="IPR014718">
    <property type="entry name" value="GH-type_carb-bd"/>
</dbReference>
<feature type="domain" description="F5/8 type C" evidence="3">
    <location>
        <begin position="54"/>
        <end position="199"/>
    </location>
</feature>
<dbReference type="InterPro" id="IPR012939">
    <property type="entry name" value="Glyco_hydro_92"/>
</dbReference>
<comment type="caution">
    <text evidence="4">The sequence shown here is derived from an EMBL/GenBank/DDBJ whole genome shotgun (WGS) entry which is preliminary data.</text>
</comment>
<dbReference type="FunFam" id="1.20.1050.60:FF:000001">
    <property type="entry name" value="Putative alpha-1,2-mannosidase"/>
    <property type="match status" value="1"/>
</dbReference>
<dbReference type="InterPro" id="IPR050883">
    <property type="entry name" value="PNGase"/>
</dbReference>
<dbReference type="NCBIfam" id="TIGR01180">
    <property type="entry name" value="aman2_put"/>
    <property type="match status" value="1"/>
</dbReference>
<dbReference type="EMBL" id="WMBA01000077">
    <property type="protein sequence ID" value="MTD58788.1"/>
    <property type="molecule type" value="Genomic_DNA"/>
</dbReference>
<evidence type="ECO:0000313" key="5">
    <source>
        <dbReference type="Proteomes" id="UP000440096"/>
    </source>
</evidence>
<keyword evidence="2" id="KW-0732">Signal</keyword>
<feature type="chain" id="PRO_5026913398" evidence="2">
    <location>
        <begin position="24"/>
        <end position="1252"/>
    </location>
</feature>
<dbReference type="PANTHER" id="PTHR12143:SF43">
    <property type="entry name" value="PUTATIVE-RELATED"/>
    <property type="match status" value="1"/>
</dbReference>
<dbReference type="InterPro" id="IPR005887">
    <property type="entry name" value="GH92_a_mannosidase_put"/>
</dbReference>
<dbReference type="Proteomes" id="UP000440096">
    <property type="component" value="Unassembled WGS sequence"/>
</dbReference>
<dbReference type="InterPro" id="IPR008928">
    <property type="entry name" value="6-hairpin_glycosidase_sf"/>
</dbReference>
<dbReference type="PROSITE" id="PS50022">
    <property type="entry name" value="FA58C_3"/>
    <property type="match status" value="1"/>
</dbReference>
<dbReference type="FunFam" id="3.30.2080.10:FF:000001">
    <property type="entry name" value="Alpha-1,2-mannosidase subfamily"/>
    <property type="match status" value="1"/>
</dbReference>
<feature type="region of interest" description="Disordered" evidence="1">
    <location>
        <begin position="202"/>
        <end position="224"/>
    </location>
</feature>
<dbReference type="OrthoDB" id="9804511at2"/>
<dbReference type="InterPro" id="IPR000421">
    <property type="entry name" value="FA58C"/>
</dbReference>
<dbReference type="SUPFAM" id="SSF49785">
    <property type="entry name" value="Galactose-binding domain-like"/>
    <property type="match status" value="1"/>
</dbReference>